<dbReference type="GO" id="GO:0016787">
    <property type="term" value="F:hydrolase activity"/>
    <property type="evidence" value="ECO:0007669"/>
    <property type="project" value="UniProtKB-KW"/>
</dbReference>
<dbReference type="RefSeq" id="WP_107196163.1">
    <property type="nucleotide sequence ID" value="NZ_CP029462.1"/>
</dbReference>
<dbReference type="AlphaFoldDB" id="A0A346AZ11"/>
<feature type="binding site" evidence="3">
    <location>
        <position position="366"/>
    </location>
    <ligand>
        <name>Mn(2+)</name>
        <dbReference type="ChEBI" id="CHEBI:29035"/>
        <label>2</label>
    </ligand>
</feature>
<dbReference type="Pfam" id="PF07687">
    <property type="entry name" value="M20_dimer"/>
    <property type="match status" value="1"/>
</dbReference>
<dbReference type="PANTHER" id="PTHR11014">
    <property type="entry name" value="PEPTIDASE M20 FAMILY MEMBER"/>
    <property type="match status" value="1"/>
</dbReference>
<dbReference type="InterPro" id="IPR036264">
    <property type="entry name" value="Bact_exopeptidase_dim_dom"/>
</dbReference>
<dbReference type="OrthoDB" id="1633187at2"/>
<keyword evidence="3" id="KW-0464">Manganese</keyword>
<proteinExistence type="inferred from homology"/>
<comment type="cofactor">
    <cofactor evidence="3">
        <name>Mn(2+)</name>
        <dbReference type="ChEBI" id="CHEBI:29035"/>
    </cofactor>
    <text evidence="3">The Mn(2+) ion enhances activity.</text>
</comment>
<feature type="domain" description="Peptidase M20 dimerisation" evidence="4">
    <location>
        <begin position="190"/>
        <end position="287"/>
    </location>
</feature>
<dbReference type="Proteomes" id="UP000254337">
    <property type="component" value="Chromosome"/>
</dbReference>
<keyword evidence="6" id="KW-1185">Reference proteome</keyword>
<dbReference type="Gene3D" id="3.40.630.10">
    <property type="entry name" value="Zn peptidases"/>
    <property type="match status" value="1"/>
</dbReference>
<dbReference type="GO" id="GO:0046872">
    <property type="term" value="F:metal ion binding"/>
    <property type="evidence" value="ECO:0007669"/>
    <property type="project" value="UniProtKB-KW"/>
</dbReference>
<accession>A0A346AZ11</accession>
<evidence type="ECO:0000259" key="4">
    <source>
        <dbReference type="Pfam" id="PF07687"/>
    </source>
</evidence>
<name>A0A346AZ11_9FIRM</name>
<dbReference type="FunFam" id="3.30.70.360:FF:000014">
    <property type="entry name" value="N-acyl-L-amino acid amidohydrolase"/>
    <property type="match status" value="1"/>
</dbReference>
<protein>
    <submittedName>
        <fullName evidence="5">Amidohydrolase</fullName>
    </submittedName>
</protein>
<evidence type="ECO:0000256" key="1">
    <source>
        <dbReference type="ARBA" id="ARBA00006153"/>
    </source>
</evidence>
<dbReference type="EMBL" id="CP029462">
    <property type="protein sequence ID" value="AXL21104.1"/>
    <property type="molecule type" value="Genomic_DNA"/>
</dbReference>
<evidence type="ECO:0000313" key="5">
    <source>
        <dbReference type="EMBL" id="AXL21104.1"/>
    </source>
</evidence>
<dbReference type="InterPro" id="IPR011650">
    <property type="entry name" value="Peptidase_M20_dimer"/>
</dbReference>
<dbReference type="NCBIfam" id="TIGR01891">
    <property type="entry name" value="amidohydrolases"/>
    <property type="match status" value="1"/>
</dbReference>
<gene>
    <name evidence="5" type="ORF">DKB62_05725</name>
</gene>
<sequence length="396" mass="43428">MNDADMIKTYMKTYEGQIRQWRRQFHEYPETSFQERRTTLRIVNILEDMGIPCEVNPEQHTGVVAKIEGDHPGKAVALRADIDALPVQEANDVPFKSRCSGCMHACGHDGHIAVLLGAARMLVNMKDRLYGTVYLIFQPGEETGRGAPYMIRFGNWYEEIGSIFGGHLWIDVPSGKVSVEKGERMAAADEFTILVHGLAGHGSQPQQTVDATVVASAIVLNLQSVVSRHVSPLDSVVLTVGTMKSGTRFNIISGEAELRGTTRYFKKEMAEDIKTTMERIVQNTAAAYGASAELQYRVMVPPVVNEEGCSAIAEDAVRKILGGDAVTTLEKTTGGEDFAYYLEKKPGCFALIGIYNPDVGAVHSHHSDTFTLDESALPGAAGIYAMYAVDWLRLHS</sequence>
<dbReference type="InterPro" id="IPR002933">
    <property type="entry name" value="Peptidase_M20"/>
</dbReference>
<dbReference type="PIRSF" id="PIRSF005962">
    <property type="entry name" value="Pept_M20D_amidohydro"/>
    <property type="match status" value="1"/>
</dbReference>
<feature type="binding site" evidence="3">
    <location>
        <position position="142"/>
    </location>
    <ligand>
        <name>Mn(2+)</name>
        <dbReference type="ChEBI" id="CHEBI:29035"/>
        <label>2</label>
    </ligand>
</feature>
<dbReference type="Pfam" id="PF01546">
    <property type="entry name" value="Peptidase_M20"/>
    <property type="match status" value="1"/>
</dbReference>
<comment type="similarity">
    <text evidence="1">Belongs to the peptidase M20 family.</text>
</comment>
<evidence type="ECO:0000256" key="3">
    <source>
        <dbReference type="PIRSR" id="PIRSR005962-1"/>
    </source>
</evidence>
<feature type="binding site" evidence="3">
    <location>
        <position position="167"/>
    </location>
    <ligand>
        <name>Mn(2+)</name>
        <dbReference type="ChEBI" id="CHEBI:29035"/>
        <label>2</label>
    </ligand>
</feature>
<evidence type="ECO:0000313" key="6">
    <source>
        <dbReference type="Proteomes" id="UP000254337"/>
    </source>
</evidence>
<dbReference type="SUPFAM" id="SSF53187">
    <property type="entry name" value="Zn-dependent exopeptidases"/>
    <property type="match status" value="1"/>
</dbReference>
<keyword evidence="3" id="KW-0479">Metal-binding</keyword>
<dbReference type="Gene3D" id="3.30.70.360">
    <property type="match status" value="1"/>
</dbReference>
<reference evidence="5 6" key="1">
    <citation type="submission" date="2018-05" db="EMBL/GenBank/DDBJ databases">
        <title>Complete genome sequence of Megasphaera sp. AJH120T, isolated from the ceca of a chicken.</title>
        <authorList>
            <person name="Maki J."/>
            <person name="Looft T."/>
        </authorList>
    </citation>
    <scope>NUCLEOTIDE SEQUENCE [LARGE SCALE GENOMIC DNA]</scope>
    <source>
        <strain evidence="5 6">AJH120</strain>
    </source>
</reference>
<feature type="binding site" evidence="3">
    <location>
        <position position="108"/>
    </location>
    <ligand>
        <name>Mn(2+)</name>
        <dbReference type="ChEBI" id="CHEBI:29035"/>
        <label>2</label>
    </ligand>
</feature>
<dbReference type="SUPFAM" id="SSF55031">
    <property type="entry name" value="Bacterial exopeptidase dimerisation domain"/>
    <property type="match status" value="1"/>
</dbReference>
<dbReference type="PANTHER" id="PTHR11014:SF63">
    <property type="entry name" value="METALLOPEPTIDASE, PUTATIVE (AFU_ORTHOLOGUE AFUA_6G09600)-RELATED"/>
    <property type="match status" value="1"/>
</dbReference>
<feature type="binding site" evidence="3">
    <location>
        <position position="106"/>
    </location>
    <ligand>
        <name>Mn(2+)</name>
        <dbReference type="ChEBI" id="CHEBI:29035"/>
        <label>2</label>
    </ligand>
</feature>
<keyword evidence="2 5" id="KW-0378">Hydrolase</keyword>
<evidence type="ECO:0000256" key="2">
    <source>
        <dbReference type="ARBA" id="ARBA00022801"/>
    </source>
</evidence>
<dbReference type="InterPro" id="IPR017439">
    <property type="entry name" value="Amidohydrolase"/>
</dbReference>
<organism evidence="5 6">
    <name type="scientific">Megasphaera stantonii</name>
    <dbReference type="NCBI Taxonomy" id="2144175"/>
    <lineage>
        <taxon>Bacteria</taxon>
        <taxon>Bacillati</taxon>
        <taxon>Bacillota</taxon>
        <taxon>Negativicutes</taxon>
        <taxon>Veillonellales</taxon>
        <taxon>Veillonellaceae</taxon>
        <taxon>Megasphaera</taxon>
    </lineage>
</organism>
<dbReference type="KEGG" id="meg:DKB62_05725"/>